<dbReference type="STRING" id="930990.A0A067MV76"/>
<evidence type="ECO:0000313" key="3">
    <source>
        <dbReference type="Proteomes" id="UP000027195"/>
    </source>
</evidence>
<dbReference type="OrthoDB" id="1881at2759"/>
<dbReference type="InterPro" id="IPR038175">
    <property type="entry name" value="CBM21_dom_sf"/>
</dbReference>
<dbReference type="PANTHER" id="PTHR12307:SF36">
    <property type="entry name" value="GLYCOGEN-BINDING SUBUNIT 76A"/>
    <property type="match status" value="1"/>
</dbReference>
<dbReference type="InterPro" id="IPR050782">
    <property type="entry name" value="PP1_regulatory_subunit_3"/>
</dbReference>
<protein>
    <submittedName>
        <fullName evidence="2">Carbohydrate-binding module family 21 protein</fullName>
    </submittedName>
</protein>
<dbReference type="InterPro" id="IPR005036">
    <property type="entry name" value="CBM21_dom"/>
</dbReference>
<dbReference type="HOGENOM" id="CLU_040215_3_0_1"/>
<name>A0A067MV76_BOTB1</name>
<organism evidence="2 3">
    <name type="scientific">Botryobasidium botryosum (strain FD-172 SS1)</name>
    <dbReference type="NCBI Taxonomy" id="930990"/>
    <lineage>
        <taxon>Eukaryota</taxon>
        <taxon>Fungi</taxon>
        <taxon>Dikarya</taxon>
        <taxon>Basidiomycota</taxon>
        <taxon>Agaricomycotina</taxon>
        <taxon>Agaricomycetes</taxon>
        <taxon>Cantharellales</taxon>
        <taxon>Botryobasidiaceae</taxon>
        <taxon>Botryobasidium</taxon>
    </lineage>
</organism>
<keyword evidence="3" id="KW-1185">Reference proteome</keyword>
<sequence length="135" mass="15087">MPPKDARDVDGALKDDVKLESLSLAADAHTLDGSVLVRNIAFEKRVAARFTLDAWQTTSEVTARYLDSPAPSTIDRFVFKVRLSDMLGKIVGRTMEIALRYEVAGRELWDNNARENYRVVFEKAVSKPAFVASPE</sequence>
<dbReference type="AlphaFoldDB" id="A0A067MV76"/>
<accession>A0A067MV76</accession>
<dbReference type="GO" id="GO:0008157">
    <property type="term" value="F:protein phosphatase 1 binding"/>
    <property type="evidence" value="ECO:0007669"/>
    <property type="project" value="TreeGrafter"/>
</dbReference>
<dbReference type="Gene3D" id="2.60.40.2440">
    <property type="entry name" value="Carbohydrate binding type-21 domain"/>
    <property type="match status" value="1"/>
</dbReference>
<dbReference type="GO" id="GO:0000164">
    <property type="term" value="C:protein phosphatase type 1 complex"/>
    <property type="evidence" value="ECO:0007669"/>
    <property type="project" value="TreeGrafter"/>
</dbReference>
<dbReference type="Proteomes" id="UP000027195">
    <property type="component" value="Unassembled WGS sequence"/>
</dbReference>
<dbReference type="EMBL" id="KL198021">
    <property type="protein sequence ID" value="KDQ18605.1"/>
    <property type="molecule type" value="Genomic_DNA"/>
</dbReference>
<dbReference type="PROSITE" id="PS51159">
    <property type="entry name" value="CBM21"/>
    <property type="match status" value="1"/>
</dbReference>
<feature type="non-terminal residue" evidence="2">
    <location>
        <position position="135"/>
    </location>
</feature>
<gene>
    <name evidence="2" type="ORF">BOTBODRAFT_103886</name>
</gene>
<dbReference type="Pfam" id="PF03370">
    <property type="entry name" value="CBM_21"/>
    <property type="match status" value="1"/>
</dbReference>
<reference evidence="3" key="1">
    <citation type="journal article" date="2014" name="Proc. Natl. Acad. Sci. U.S.A.">
        <title>Extensive sampling of basidiomycete genomes demonstrates inadequacy of the white-rot/brown-rot paradigm for wood decay fungi.</title>
        <authorList>
            <person name="Riley R."/>
            <person name="Salamov A.A."/>
            <person name="Brown D.W."/>
            <person name="Nagy L.G."/>
            <person name="Floudas D."/>
            <person name="Held B.W."/>
            <person name="Levasseur A."/>
            <person name="Lombard V."/>
            <person name="Morin E."/>
            <person name="Otillar R."/>
            <person name="Lindquist E.A."/>
            <person name="Sun H."/>
            <person name="LaButti K.M."/>
            <person name="Schmutz J."/>
            <person name="Jabbour D."/>
            <person name="Luo H."/>
            <person name="Baker S.E."/>
            <person name="Pisabarro A.G."/>
            <person name="Walton J.D."/>
            <person name="Blanchette R.A."/>
            <person name="Henrissat B."/>
            <person name="Martin F."/>
            <person name="Cullen D."/>
            <person name="Hibbett D.S."/>
            <person name="Grigoriev I.V."/>
        </authorList>
    </citation>
    <scope>NUCLEOTIDE SEQUENCE [LARGE SCALE GENOMIC DNA]</scope>
    <source>
        <strain evidence="3">FD-172 SS1</strain>
    </source>
</reference>
<evidence type="ECO:0000313" key="2">
    <source>
        <dbReference type="EMBL" id="KDQ18605.1"/>
    </source>
</evidence>
<dbReference type="GO" id="GO:0005979">
    <property type="term" value="P:regulation of glycogen biosynthetic process"/>
    <property type="evidence" value="ECO:0007669"/>
    <property type="project" value="TreeGrafter"/>
</dbReference>
<evidence type="ECO:0000259" key="1">
    <source>
        <dbReference type="PROSITE" id="PS51159"/>
    </source>
</evidence>
<dbReference type="PANTHER" id="PTHR12307">
    <property type="entry name" value="PROTEIN PHOSPHATASE 1 REGULATORY SUBUNIT"/>
    <property type="match status" value="1"/>
</dbReference>
<dbReference type="GO" id="GO:2001069">
    <property type="term" value="F:glycogen binding"/>
    <property type="evidence" value="ECO:0007669"/>
    <property type="project" value="TreeGrafter"/>
</dbReference>
<feature type="domain" description="CBM21" evidence="1">
    <location>
        <begin position="11"/>
        <end position="120"/>
    </location>
</feature>
<proteinExistence type="predicted"/>
<dbReference type="InParanoid" id="A0A067MV76"/>